<sequence>MHPVGSRVEVGGFGFVVTGIDGPISAVGTGGPKKMAEGQYLGPFEDPVGEMIDPQVVHTMTMVFDIPVSVRAAAMEFRHIVSKTDLDSVRVAVT</sequence>
<reference evidence="1 2" key="1">
    <citation type="submission" date="2024-10" db="EMBL/GenBank/DDBJ databases">
        <title>The Natural Products Discovery Center: Release of the First 8490 Sequenced Strains for Exploring Actinobacteria Biosynthetic Diversity.</title>
        <authorList>
            <person name="Kalkreuter E."/>
            <person name="Kautsar S.A."/>
            <person name="Yang D."/>
            <person name="Bader C.D."/>
            <person name="Teijaro C.N."/>
            <person name="Fluegel L."/>
            <person name="Davis C.M."/>
            <person name="Simpson J.R."/>
            <person name="Lauterbach L."/>
            <person name="Steele A.D."/>
            <person name="Gui C."/>
            <person name="Meng S."/>
            <person name="Li G."/>
            <person name="Viehrig K."/>
            <person name="Ye F."/>
            <person name="Su P."/>
            <person name="Kiefer A.F."/>
            <person name="Nichols A."/>
            <person name="Cepeda A.J."/>
            <person name="Yan W."/>
            <person name="Fan B."/>
            <person name="Jiang Y."/>
            <person name="Adhikari A."/>
            <person name="Zheng C.-J."/>
            <person name="Schuster L."/>
            <person name="Cowan T.M."/>
            <person name="Smanski M.J."/>
            <person name="Chevrette M.G."/>
            <person name="De Carvalho L.P.S."/>
            <person name="Shen B."/>
        </authorList>
    </citation>
    <scope>NUCLEOTIDE SEQUENCE [LARGE SCALE GENOMIC DNA]</scope>
    <source>
        <strain evidence="1 2">NPDC019377</strain>
    </source>
</reference>
<organism evidence="1 2">
    <name type="scientific">Nocardia testacea</name>
    <dbReference type="NCBI Taxonomy" id="248551"/>
    <lineage>
        <taxon>Bacteria</taxon>
        <taxon>Bacillati</taxon>
        <taxon>Actinomycetota</taxon>
        <taxon>Actinomycetes</taxon>
        <taxon>Mycobacteriales</taxon>
        <taxon>Nocardiaceae</taxon>
        <taxon>Nocardia</taxon>
    </lineage>
</organism>
<gene>
    <name evidence="1" type="ORF">ACH49Z_04960</name>
</gene>
<dbReference type="RefSeq" id="WP_397059884.1">
    <property type="nucleotide sequence ID" value="NZ_JBIRYL010000001.1"/>
</dbReference>
<protein>
    <submittedName>
        <fullName evidence="1">Uncharacterized protein</fullName>
    </submittedName>
</protein>
<evidence type="ECO:0000313" key="2">
    <source>
        <dbReference type="Proteomes" id="UP001611494"/>
    </source>
</evidence>
<accession>A0ABW7VRF6</accession>
<dbReference type="Proteomes" id="UP001611494">
    <property type="component" value="Unassembled WGS sequence"/>
</dbReference>
<proteinExistence type="predicted"/>
<dbReference type="EMBL" id="JBIRYL010000001">
    <property type="protein sequence ID" value="MFI2229182.1"/>
    <property type="molecule type" value="Genomic_DNA"/>
</dbReference>
<name>A0ABW7VRF6_9NOCA</name>
<comment type="caution">
    <text evidence="1">The sequence shown here is derived from an EMBL/GenBank/DDBJ whole genome shotgun (WGS) entry which is preliminary data.</text>
</comment>
<evidence type="ECO:0000313" key="1">
    <source>
        <dbReference type="EMBL" id="MFI2229182.1"/>
    </source>
</evidence>
<keyword evidence="2" id="KW-1185">Reference proteome</keyword>